<proteinExistence type="predicted"/>
<evidence type="ECO:0000313" key="1">
    <source>
        <dbReference type="EMBL" id="KAI9918919.1"/>
    </source>
</evidence>
<dbReference type="Proteomes" id="UP001163321">
    <property type="component" value="Chromosome 12"/>
</dbReference>
<organism evidence="1 2">
    <name type="scientific">Peronosclerospora sorghi</name>
    <dbReference type="NCBI Taxonomy" id="230839"/>
    <lineage>
        <taxon>Eukaryota</taxon>
        <taxon>Sar</taxon>
        <taxon>Stramenopiles</taxon>
        <taxon>Oomycota</taxon>
        <taxon>Peronosporomycetes</taxon>
        <taxon>Peronosporales</taxon>
        <taxon>Peronosporaceae</taxon>
        <taxon>Peronosclerospora</taxon>
    </lineage>
</organism>
<accession>A0ACC0WLM0</accession>
<evidence type="ECO:0000313" key="2">
    <source>
        <dbReference type="Proteomes" id="UP001163321"/>
    </source>
</evidence>
<comment type="caution">
    <text evidence="1">The sequence shown here is derived from an EMBL/GenBank/DDBJ whole genome shotgun (WGS) entry which is preliminary data.</text>
</comment>
<sequence length="361" mass="40557">MSCVPHHVNLWIANSPCSQSCKQINYTKEGCGGKWKHKPQELYPGLSHPPHIQVRIRQGDVQSRGVNLGGWLVAEDWMTADDAFWHDVEDSVANSGEYTTITKAKSTDTIRTKLGKHHATFITEDDIQQKAAGGLNTVRVPVAFWIVGYDKFDPSNQREWLEGRSYTWTNSFENAHNSLTSRCSGLVLLRVQVVEKHQHAAPSPQLLSMMESELHACASRLEVEIAKTKVYQKNNTWCPDKVLSVKFISRKICPFIYTEATTVLTTSKVLFVRSKPSKVTSQTWVTSARIPSRIKLVDVPHTVDDVASNNCLMYVHNDHNSSIRLGVLRKHPAHCQLPLDQAQDTVLYCCKVVVGVDDPSK</sequence>
<protein>
    <submittedName>
        <fullName evidence="1">Uncharacterized protein</fullName>
    </submittedName>
</protein>
<keyword evidence="2" id="KW-1185">Reference proteome</keyword>
<gene>
    <name evidence="1" type="ORF">PsorP6_011416</name>
</gene>
<reference evidence="1 2" key="1">
    <citation type="journal article" date="2022" name="bioRxiv">
        <title>The genome of the oomycete Peronosclerospora sorghi, a cosmopolitan pathogen of maize and sorghum, is inflated with dispersed pseudogenes.</title>
        <authorList>
            <person name="Fletcher K."/>
            <person name="Martin F."/>
            <person name="Isakeit T."/>
            <person name="Cavanaugh K."/>
            <person name="Magill C."/>
            <person name="Michelmore R."/>
        </authorList>
    </citation>
    <scope>NUCLEOTIDE SEQUENCE [LARGE SCALE GENOMIC DNA]</scope>
    <source>
        <strain evidence="1">P6</strain>
    </source>
</reference>
<name>A0ACC0WLM0_9STRA</name>
<dbReference type="EMBL" id="CM047591">
    <property type="protein sequence ID" value="KAI9918919.1"/>
    <property type="molecule type" value="Genomic_DNA"/>
</dbReference>